<dbReference type="OrthoDB" id="35850at2157"/>
<keyword evidence="8" id="KW-0472">Membrane</keyword>
<evidence type="ECO:0000256" key="7">
    <source>
        <dbReference type="ARBA" id="ARBA00022967"/>
    </source>
</evidence>
<evidence type="ECO:0000256" key="3">
    <source>
        <dbReference type="ARBA" id="ARBA00022448"/>
    </source>
</evidence>
<evidence type="ECO:0000259" key="10">
    <source>
        <dbReference type="PROSITE" id="PS50893"/>
    </source>
</evidence>
<dbReference type="AlphaFoldDB" id="A0A7D5L3G9"/>
<dbReference type="InterPro" id="IPR015856">
    <property type="entry name" value="ABC_transpr_CbiO/EcfA_su"/>
</dbReference>
<accession>A0A7D5L3G9</accession>
<evidence type="ECO:0000256" key="9">
    <source>
        <dbReference type="ARBA" id="ARBA00025157"/>
    </source>
</evidence>
<protein>
    <submittedName>
        <fullName evidence="11">ATP-binding cassette domain-containing protein</fullName>
    </submittedName>
</protein>
<dbReference type="GO" id="GO:0042626">
    <property type="term" value="F:ATPase-coupled transmembrane transporter activity"/>
    <property type="evidence" value="ECO:0007669"/>
    <property type="project" value="TreeGrafter"/>
</dbReference>
<evidence type="ECO:0000256" key="4">
    <source>
        <dbReference type="ARBA" id="ARBA00022475"/>
    </source>
</evidence>
<comment type="similarity">
    <text evidence="2">Belongs to the ABC transporter superfamily.</text>
</comment>
<keyword evidence="7" id="KW-1278">Translocase</keyword>
<evidence type="ECO:0000256" key="6">
    <source>
        <dbReference type="ARBA" id="ARBA00022840"/>
    </source>
</evidence>
<dbReference type="GO" id="GO:0005524">
    <property type="term" value="F:ATP binding"/>
    <property type="evidence" value="ECO:0007669"/>
    <property type="project" value="UniProtKB-KW"/>
</dbReference>
<dbReference type="SMART" id="SM00382">
    <property type="entry name" value="AAA"/>
    <property type="match status" value="2"/>
</dbReference>
<feature type="domain" description="ABC transporter" evidence="10">
    <location>
        <begin position="316"/>
        <end position="548"/>
    </location>
</feature>
<evidence type="ECO:0000313" key="12">
    <source>
        <dbReference type="Proteomes" id="UP000509241"/>
    </source>
</evidence>
<evidence type="ECO:0000313" key="11">
    <source>
        <dbReference type="EMBL" id="QLG49825.1"/>
    </source>
</evidence>
<comment type="function">
    <text evidence="9">Probably part of an ABC transporter complex. Responsible for energy coupling to the transport system.</text>
</comment>
<keyword evidence="6 11" id="KW-0067">ATP-binding</keyword>
<dbReference type="FunFam" id="3.40.50.300:FF:000224">
    <property type="entry name" value="Energy-coupling factor transporter ATP-binding protein EcfA"/>
    <property type="match status" value="2"/>
</dbReference>
<proteinExistence type="inferred from homology"/>
<dbReference type="InterPro" id="IPR003593">
    <property type="entry name" value="AAA+_ATPase"/>
</dbReference>
<dbReference type="InterPro" id="IPR017871">
    <property type="entry name" value="ABC_transporter-like_CS"/>
</dbReference>
<dbReference type="PANTHER" id="PTHR43553">
    <property type="entry name" value="HEAVY METAL TRANSPORTER"/>
    <property type="match status" value="1"/>
</dbReference>
<feature type="domain" description="ABC transporter" evidence="10">
    <location>
        <begin position="4"/>
        <end position="246"/>
    </location>
</feature>
<comment type="subcellular location">
    <subcellularLocation>
        <location evidence="1">Cell membrane</location>
    </subcellularLocation>
</comment>
<evidence type="ECO:0000256" key="1">
    <source>
        <dbReference type="ARBA" id="ARBA00004236"/>
    </source>
</evidence>
<dbReference type="GeneID" id="56034354"/>
<keyword evidence="5" id="KW-0547">Nucleotide-binding</keyword>
<evidence type="ECO:0000256" key="5">
    <source>
        <dbReference type="ARBA" id="ARBA00022741"/>
    </source>
</evidence>
<dbReference type="PANTHER" id="PTHR43553:SF21">
    <property type="entry name" value="ABC TRANSPORTER ATP-BINDING PROTEIN MA_1418-RELATED"/>
    <property type="match status" value="1"/>
</dbReference>
<dbReference type="Gene3D" id="3.40.50.300">
    <property type="entry name" value="P-loop containing nucleotide triphosphate hydrolases"/>
    <property type="match status" value="2"/>
</dbReference>
<dbReference type="NCBIfam" id="NF010167">
    <property type="entry name" value="PRK13648.1"/>
    <property type="match status" value="2"/>
</dbReference>
<dbReference type="InterPro" id="IPR050095">
    <property type="entry name" value="ECF_ABC_transporter_ATP-bd"/>
</dbReference>
<keyword evidence="12" id="KW-1185">Reference proteome</keyword>
<dbReference type="EMBL" id="CP058601">
    <property type="protein sequence ID" value="QLG49825.1"/>
    <property type="molecule type" value="Genomic_DNA"/>
</dbReference>
<dbReference type="InterPro" id="IPR003439">
    <property type="entry name" value="ABC_transporter-like_ATP-bd"/>
</dbReference>
<dbReference type="InterPro" id="IPR027417">
    <property type="entry name" value="P-loop_NTPase"/>
</dbReference>
<evidence type="ECO:0000256" key="2">
    <source>
        <dbReference type="ARBA" id="ARBA00005417"/>
    </source>
</evidence>
<dbReference type="KEGG" id="haly:HYG82_13645"/>
<dbReference type="Proteomes" id="UP000509241">
    <property type="component" value="Chromosome"/>
</dbReference>
<sequence>MSLIEYDNVNYSYRSQTDEQAIEDVSLSIEKGEFVGITGAADAGKSTLARMIPGYIPNFFEGEFEGNVTVDGANTRETSIGDLSTKVGMLFENPFDQMTGASTTVFEEVAFALENQGIAVPEMVERVKWSLELVGIEDLYQRNPNQLSGGQSQRVALASILALRPDILILDEPTSQLDPEGTESVFEVIGNLDRDEFTIVLVSQKVERLAPHIDRMVVVEDGQIAHNGDPKDVLATLATQDSKISVPTQISVGKWLRDNGFVSTEKQLPVTYQDALSELQDVYRAEGLLASDDATPEISASSGTEAISDSAEDSQLTLDSVTYRYSDTVEALTDISTEFDHGVVCLIGQNGAGKTTFAKHLNALLTPSEGTVTVRGKNTRDHRVAEMAKDVGLSFQNPNDQLFHDSIDEEVRYGPKNIDLDADTMDENVDDAIDRLNLNDVRERNPYDIGQARRKHVAVASVLAMDSPIFVLDEPTGGQDADGAELLGSLIEEMADAGKLIIVITHDVDFAARHSDRVIALRQGELLLDGPPEEVFNQPEELQKTNVDLPTVTQLSLELGHDTTVLTIDELLDKLRRDLDVPVTPT</sequence>
<dbReference type="GO" id="GO:0016887">
    <property type="term" value="F:ATP hydrolysis activity"/>
    <property type="evidence" value="ECO:0007669"/>
    <property type="project" value="InterPro"/>
</dbReference>
<keyword evidence="3" id="KW-0813">Transport</keyword>
<gene>
    <name evidence="11" type="ORF">HYG82_13645</name>
</gene>
<dbReference type="PROSITE" id="PS50893">
    <property type="entry name" value="ABC_TRANSPORTER_2"/>
    <property type="match status" value="2"/>
</dbReference>
<dbReference type="RefSeq" id="WP_179261743.1">
    <property type="nucleotide sequence ID" value="NZ_CP058601.1"/>
</dbReference>
<keyword evidence="4" id="KW-1003">Cell membrane</keyword>
<dbReference type="PROSITE" id="PS00211">
    <property type="entry name" value="ABC_TRANSPORTER_1"/>
    <property type="match status" value="1"/>
</dbReference>
<dbReference type="SUPFAM" id="SSF52540">
    <property type="entry name" value="P-loop containing nucleoside triphosphate hydrolases"/>
    <property type="match status" value="2"/>
</dbReference>
<dbReference type="CDD" id="cd03225">
    <property type="entry name" value="ABC_cobalt_CbiO_domain1"/>
    <property type="match status" value="2"/>
</dbReference>
<organism evidence="11 12">
    <name type="scientific">Natrinema halophilum</name>
    <dbReference type="NCBI Taxonomy" id="1699371"/>
    <lineage>
        <taxon>Archaea</taxon>
        <taxon>Methanobacteriati</taxon>
        <taxon>Methanobacteriota</taxon>
        <taxon>Stenosarchaea group</taxon>
        <taxon>Halobacteria</taxon>
        <taxon>Halobacteriales</taxon>
        <taxon>Natrialbaceae</taxon>
        <taxon>Natrinema</taxon>
    </lineage>
</organism>
<dbReference type="GO" id="GO:0043190">
    <property type="term" value="C:ATP-binding cassette (ABC) transporter complex"/>
    <property type="evidence" value="ECO:0007669"/>
    <property type="project" value="TreeGrafter"/>
</dbReference>
<dbReference type="Pfam" id="PF00005">
    <property type="entry name" value="ABC_tran"/>
    <property type="match status" value="2"/>
</dbReference>
<reference evidence="11 12" key="1">
    <citation type="submission" date="2020-07" db="EMBL/GenBank/DDBJ databases">
        <authorList>
            <person name="Cui H."/>
        </authorList>
    </citation>
    <scope>NUCLEOTIDE SEQUENCE [LARGE SCALE GENOMIC DNA]</scope>
    <source>
        <strain evidence="11 12">YPL8</strain>
    </source>
</reference>
<evidence type="ECO:0000256" key="8">
    <source>
        <dbReference type="ARBA" id="ARBA00023136"/>
    </source>
</evidence>
<name>A0A7D5L3G9_9EURY</name>